<protein>
    <submittedName>
        <fullName evidence="2">Uncharacterized protein</fullName>
    </submittedName>
</protein>
<proteinExistence type="predicted"/>
<gene>
    <name evidence="2" type="ORF">SAMN04515668_4065</name>
</gene>
<feature type="region of interest" description="Disordered" evidence="1">
    <location>
        <begin position="46"/>
        <end position="69"/>
    </location>
</feature>
<evidence type="ECO:0000256" key="1">
    <source>
        <dbReference type="SAM" id="MobiDB-lite"/>
    </source>
</evidence>
<dbReference type="EMBL" id="FOXS01000006">
    <property type="protein sequence ID" value="SFQ73879.1"/>
    <property type="molecule type" value="Genomic_DNA"/>
</dbReference>
<organism evidence="2 3">
    <name type="scientific">Hymenobacter arizonensis</name>
    <name type="common">Siccationidurans arizonensis</name>
    <dbReference type="NCBI Taxonomy" id="1227077"/>
    <lineage>
        <taxon>Bacteria</taxon>
        <taxon>Pseudomonadati</taxon>
        <taxon>Bacteroidota</taxon>
        <taxon>Cytophagia</taxon>
        <taxon>Cytophagales</taxon>
        <taxon>Hymenobacteraceae</taxon>
        <taxon>Hymenobacter</taxon>
    </lineage>
</organism>
<reference evidence="3" key="1">
    <citation type="submission" date="2016-10" db="EMBL/GenBank/DDBJ databases">
        <authorList>
            <person name="Varghese N."/>
            <person name="Submissions S."/>
        </authorList>
    </citation>
    <scope>NUCLEOTIDE SEQUENCE [LARGE SCALE GENOMIC DNA]</scope>
    <source>
        <strain evidence="3">OR362-8,ATCC BAA-1266,JCM 13504</strain>
    </source>
</reference>
<dbReference type="AlphaFoldDB" id="A0A1I6AZ02"/>
<evidence type="ECO:0000313" key="2">
    <source>
        <dbReference type="EMBL" id="SFQ73879.1"/>
    </source>
</evidence>
<keyword evidence="3" id="KW-1185">Reference proteome</keyword>
<evidence type="ECO:0000313" key="3">
    <source>
        <dbReference type="Proteomes" id="UP000199029"/>
    </source>
</evidence>
<sequence length="69" mass="7580">MLPFFKNSAAVNKKSIDWITYATQQLRQAEQEGELQLPSYAIMQSNTSNSHGQIPDPALYGSSAALGKH</sequence>
<dbReference type="Proteomes" id="UP000199029">
    <property type="component" value="Unassembled WGS sequence"/>
</dbReference>
<dbReference type="STRING" id="1227077.SAMN04515668_4065"/>
<accession>A0A1I6AZ02</accession>
<name>A0A1I6AZ02_HYMAR</name>